<accession>A0A250FZZ1</accession>
<name>A0A250FZZ1_9FLAO</name>
<gene>
    <name evidence="1" type="ORF">CGC56_00080</name>
</gene>
<dbReference type="Proteomes" id="UP000243136">
    <property type="component" value="Chromosome"/>
</dbReference>
<evidence type="ECO:0000313" key="1">
    <source>
        <dbReference type="EMBL" id="ATA90709.1"/>
    </source>
</evidence>
<dbReference type="EMBL" id="CP022388">
    <property type="protein sequence ID" value="ATA90709.1"/>
    <property type="molecule type" value="Genomic_DNA"/>
</dbReference>
<protein>
    <recommendedName>
        <fullName evidence="3">Restriction endonuclease type IV Mrr domain-containing protein</fullName>
    </recommendedName>
</protein>
<proteinExistence type="predicted"/>
<sequence>MEKSRNYWCYRIDKRHISFFKEELEQGRLRQGWGYDQNQDLRHPERIDAGTKRNLPMFQRVKKGDILLVPQLPSWGEVAVVEATANWDTGYDFQISDQYGDYGHIFPAKLIKSFSRHSSNVSGNIRSTLKNPSRFWNINHYKEDVEKIITTDDEKLKETQTYQDRFESSVVAVFNQTEFSNQLYQKLNEQFTREEWEYALEYGLRELFPFYEVQRIGGRAEAQHGTDILVKLPSLTSQYQYAIAIQVKDYSGGVGTQVIAQIDKADELNNENLKLIDKIVIVTKAEKELNAKLLENNRDVKFIFAEDLKEILTEIGKKIIGKSNA</sequence>
<evidence type="ECO:0008006" key="3">
    <source>
        <dbReference type="Google" id="ProtNLM"/>
    </source>
</evidence>
<evidence type="ECO:0000313" key="2">
    <source>
        <dbReference type="Proteomes" id="UP000243136"/>
    </source>
</evidence>
<dbReference type="AlphaFoldDB" id="A0A250FZZ1"/>
<dbReference type="RefSeq" id="WP_095916363.1">
    <property type="nucleotide sequence ID" value="NZ_CP022388.1"/>
</dbReference>
<organism evidence="1 2">
    <name type="scientific">Capnocytophaga canimorsus</name>
    <dbReference type="NCBI Taxonomy" id="28188"/>
    <lineage>
        <taxon>Bacteria</taxon>
        <taxon>Pseudomonadati</taxon>
        <taxon>Bacteroidota</taxon>
        <taxon>Flavobacteriia</taxon>
        <taxon>Flavobacteriales</taxon>
        <taxon>Flavobacteriaceae</taxon>
        <taxon>Capnocytophaga</taxon>
    </lineage>
</organism>
<reference evidence="2" key="1">
    <citation type="submission" date="2017-06" db="EMBL/GenBank/DDBJ databases">
        <title>Capnocytophaga spp. assemblies.</title>
        <authorList>
            <person name="Gulvik C.A."/>
        </authorList>
    </citation>
    <scope>NUCLEOTIDE SEQUENCE [LARGE SCALE GENOMIC DNA]</scope>
    <source>
        <strain evidence="2">H5594</strain>
    </source>
</reference>